<evidence type="ECO:0000313" key="1">
    <source>
        <dbReference type="EMBL" id="ERG92086.1"/>
    </source>
</evidence>
<organism evidence="1 2">
    <name type="scientific">Haloquadratum walsbyi J07HQW1</name>
    <dbReference type="NCBI Taxonomy" id="1238424"/>
    <lineage>
        <taxon>Archaea</taxon>
        <taxon>Methanobacteriati</taxon>
        <taxon>Methanobacteriota</taxon>
        <taxon>Stenosarchaea group</taxon>
        <taxon>Halobacteria</taxon>
        <taxon>Halobacteriales</taxon>
        <taxon>Haloferacaceae</taxon>
        <taxon>Haloquadratum</taxon>
    </lineage>
</organism>
<gene>
    <name evidence="1" type="ORF">J07HQW1_02121</name>
</gene>
<sequence>MALPKPPSPLSEEEIEVLSTKFAEHKISEEQEQRQEKLRNEF</sequence>
<dbReference type="HOGENOM" id="CLU_3245293_0_0_2"/>
<reference evidence="1 2" key="1">
    <citation type="journal article" date="2013" name="PLoS ONE">
        <title>Assembly-driven community genomics of a hypersaline microbial ecosystem.</title>
        <authorList>
            <person name="Podell S."/>
            <person name="Ugalde J.A."/>
            <person name="Narasingarao P."/>
            <person name="Banfield J.F."/>
            <person name="Heidelberg K.B."/>
            <person name="Allen E.E."/>
        </authorList>
    </citation>
    <scope>NUCLEOTIDE SEQUENCE [LARGE SCALE GENOMIC DNA]</scope>
    <source>
        <strain evidence="2">J07HQW1</strain>
    </source>
</reference>
<accession>U1PIT0</accession>
<evidence type="ECO:0000313" key="2">
    <source>
        <dbReference type="Proteomes" id="UP000030649"/>
    </source>
</evidence>
<name>U1PIT0_9EURY</name>
<protein>
    <submittedName>
        <fullName evidence="1">Uncharacterized protein</fullName>
    </submittedName>
</protein>
<dbReference type="Proteomes" id="UP000030649">
    <property type="component" value="Unassembled WGS sequence"/>
</dbReference>
<dbReference type="AlphaFoldDB" id="U1PIT0"/>
<proteinExistence type="predicted"/>
<dbReference type="EMBL" id="KE356560">
    <property type="protein sequence ID" value="ERG92086.1"/>
    <property type="molecule type" value="Genomic_DNA"/>
</dbReference>